<protein>
    <recommendedName>
        <fullName evidence="7">Cardiolipin synthase N-terminal domain-containing protein</fullName>
    </recommendedName>
</protein>
<feature type="domain" description="Cardiolipin synthase N-terminal" evidence="7">
    <location>
        <begin position="14"/>
        <end position="56"/>
    </location>
</feature>
<dbReference type="Pfam" id="PF13396">
    <property type="entry name" value="PLDc_N"/>
    <property type="match status" value="1"/>
</dbReference>
<keyword evidence="9" id="KW-1185">Reference proteome</keyword>
<reference evidence="9" key="1">
    <citation type="submission" date="2024-01" db="EMBL/GenBank/DDBJ databases">
        <title>Roseobacter fucihabitans sp. nov., isolated from the brown alga Fucus spiralis.</title>
        <authorList>
            <person name="Hahnke S."/>
            <person name="Berger M."/>
            <person name="Schlingloff A."/>
            <person name="Athale I."/>
            <person name="Neumann-Schaal M."/>
            <person name="Adenaya A."/>
            <person name="Poehlein A."/>
            <person name="Daniel R."/>
            <person name="Pertersen J."/>
            <person name="Brinkhoff T."/>
        </authorList>
    </citation>
    <scope>NUCLEOTIDE SEQUENCE [LARGE SCALE GENOMIC DNA]</scope>
    <source>
        <strain evidence="9">B14</strain>
    </source>
</reference>
<keyword evidence="2" id="KW-1003">Cell membrane</keyword>
<sequence length="63" mass="6614">MFEYAGFGGLIILALNIWAIVSIVGSGTTTGSKVLWILLVLILPIVGFIVWLVAGPKSGRISA</sequence>
<gene>
    <name evidence="8" type="ORF">ROLI_040690</name>
</gene>
<evidence type="ECO:0000313" key="9">
    <source>
        <dbReference type="Proteomes" id="UP001318682"/>
    </source>
</evidence>
<dbReference type="RefSeq" id="WP_187429547.1">
    <property type="nucleotide sequence ID" value="NZ_CP143423.1"/>
</dbReference>
<keyword evidence="5 6" id="KW-0472">Membrane</keyword>
<evidence type="ECO:0000256" key="2">
    <source>
        <dbReference type="ARBA" id="ARBA00022475"/>
    </source>
</evidence>
<accession>A0ABZ2BYY5</accession>
<evidence type="ECO:0000256" key="4">
    <source>
        <dbReference type="ARBA" id="ARBA00022989"/>
    </source>
</evidence>
<evidence type="ECO:0000259" key="7">
    <source>
        <dbReference type="Pfam" id="PF13396"/>
    </source>
</evidence>
<evidence type="ECO:0000256" key="6">
    <source>
        <dbReference type="SAM" id="Phobius"/>
    </source>
</evidence>
<keyword evidence="4 6" id="KW-1133">Transmembrane helix</keyword>
<feature type="transmembrane region" description="Helical" evidence="6">
    <location>
        <begin position="34"/>
        <end position="54"/>
    </location>
</feature>
<name>A0ABZ2BYY5_9RHOB</name>
<keyword evidence="3 6" id="KW-0812">Transmembrane</keyword>
<proteinExistence type="predicted"/>
<dbReference type="EMBL" id="CP143423">
    <property type="protein sequence ID" value="WVX50968.1"/>
    <property type="molecule type" value="Genomic_DNA"/>
</dbReference>
<evidence type="ECO:0000256" key="1">
    <source>
        <dbReference type="ARBA" id="ARBA00004651"/>
    </source>
</evidence>
<organism evidence="8 9">
    <name type="scientific">Roseobacter fucihabitans</name>
    <dbReference type="NCBI Taxonomy" id="1537242"/>
    <lineage>
        <taxon>Bacteria</taxon>
        <taxon>Pseudomonadati</taxon>
        <taxon>Pseudomonadota</taxon>
        <taxon>Alphaproteobacteria</taxon>
        <taxon>Rhodobacterales</taxon>
        <taxon>Roseobacteraceae</taxon>
        <taxon>Roseobacter</taxon>
    </lineage>
</organism>
<evidence type="ECO:0000256" key="3">
    <source>
        <dbReference type="ARBA" id="ARBA00022692"/>
    </source>
</evidence>
<dbReference type="Proteomes" id="UP001318682">
    <property type="component" value="Chromosome"/>
</dbReference>
<evidence type="ECO:0000256" key="5">
    <source>
        <dbReference type="ARBA" id="ARBA00023136"/>
    </source>
</evidence>
<feature type="transmembrane region" description="Helical" evidence="6">
    <location>
        <begin position="7"/>
        <end position="28"/>
    </location>
</feature>
<evidence type="ECO:0000313" key="8">
    <source>
        <dbReference type="EMBL" id="WVX50968.1"/>
    </source>
</evidence>
<comment type="subcellular location">
    <subcellularLocation>
        <location evidence="1">Cell membrane</location>
        <topology evidence="1">Multi-pass membrane protein</topology>
    </subcellularLocation>
</comment>
<dbReference type="InterPro" id="IPR027379">
    <property type="entry name" value="CLS_N"/>
</dbReference>